<dbReference type="EMBL" id="CP034539">
    <property type="protein sequence ID" value="AZQ40117.1"/>
    <property type="molecule type" value="Genomic_DNA"/>
</dbReference>
<dbReference type="RefSeq" id="WP_126387463.1">
    <property type="nucleotide sequence ID" value="NZ_CP034539.1"/>
</dbReference>
<evidence type="ECO:0000313" key="3">
    <source>
        <dbReference type="Proteomes" id="UP000280298"/>
    </source>
</evidence>
<sequence>MAVVQAAGTDAWATVRRAVARLLGRGHPEQEAAELTRLDQMETALADSSDLLGQRGRWEGVWQTRLELVLESVDVEERLAAVEKLTEIVALARSGGPGLQAGAGGVAAGGDVQVRAEGGSVAGAVVRVEGDVQLGGSPLPITRSRRD</sequence>
<evidence type="ECO:0000313" key="2">
    <source>
        <dbReference type="EMBL" id="AZQ40117.1"/>
    </source>
</evidence>
<dbReference type="KEGG" id="scya:EJ357_47725"/>
<accession>A0A3Q9F025</accession>
<dbReference type="OrthoDB" id="3544267at2"/>
<dbReference type="Proteomes" id="UP000280298">
    <property type="component" value="Chromosome"/>
</dbReference>
<organism evidence="2 3">
    <name type="scientific">Streptomyces cyaneochromogenes</name>
    <dbReference type="NCBI Taxonomy" id="2496836"/>
    <lineage>
        <taxon>Bacteria</taxon>
        <taxon>Bacillati</taxon>
        <taxon>Actinomycetota</taxon>
        <taxon>Actinomycetes</taxon>
        <taxon>Kitasatosporales</taxon>
        <taxon>Streptomycetaceae</taxon>
        <taxon>Streptomyces</taxon>
    </lineage>
</organism>
<evidence type="ECO:0000313" key="1">
    <source>
        <dbReference type="EMBL" id="AZQ32106.1"/>
    </source>
</evidence>
<dbReference type="EMBL" id="CP034539">
    <property type="protein sequence ID" value="AZQ32106.1"/>
    <property type="molecule type" value="Genomic_DNA"/>
</dbReference>
<protein>
    <submittedName>
        <fullName evidence="2">Uncharacterized protein</fullName>
    </submittedName>
</protein>
<keyword evidence="3" id="KW-1185">Reference proteome</keyword>
<dbReference type="KEGG" id="scya:EJ357_00205"/>
<dbReference type="AlphaFoldDB" id="A0A3Q9F025"/>
<proteinExistence type="predicted"/>
<reference evidence="2 3" key="1">
    <citation type="journal article" date="2019" name="Int. J. Syst. Evol. Microbiol.">
        <title>Streptomyces cyaneochromogenes sp. nov., a blue pigment-producing actinomycete from manganese-contaminated soil.</title>
        <authorList>
            <person name="Tang X."/>
            <person name="Zhao J."/>
            <person name="Li K."/>
            <person name="Chen Z."/>
            <person name="Sun Y."/>
            <person name="Gao J."/>
        </authorList>
    </citation>
    <scope>NUCLEOTIDE SEQUENCE [LARGE SCALE GENOMIC DNA]</scope>
    <source>
        <strain evidence="2 3">MK-45</strain>
    </source>
</reference>
<name>A0A3Q9F025_9ACTN</name>
<gene>
    <name evidence="1" type="ORF">EJ357_00205</name>
    <name evidence="2" type="ORF">EJ357_47725</name>
</gene>